<evidence type="ECO:0000313" key="1">
    <source>
        <dbReference type="EnsemblPlants" id="OBART03G25300.1"/>
    </source>
</evidence>
<sequence length="112" mass="12410">MAVAMLSESRFPPPTIMMGLVAYEKKNINTMKAMLYPENGPPLMFEAELPPLVPSPGALPLALSVDMVAEQPKQKTMFTPTNRGRNMSSRAEALLKNLITRLPVQVLRRRCG</sequence>
<reference evidence="1" key="1">
    <citation type="journal article" date="2009" name="Rice">
        <title>De Novo Next Generation Sequencing of Plant Genomes.</title>
        <authorList>
            <person name="Rounsley S."/>
            <person name="Marri P.R."/>
            <person name="Yu Y."/>
            <person name="He R."/>
            <person name="Sisneros N."/>
            <person name="Goicoechea J.L."/>
            <person name="Lee S.J."/>
            <person name="Angelova A."/>
            <person name="Kudrna D."/>
            <person name="Luo M."/>
            <person name="Affourtit J."/>
            <person name="Desany B."/>
            <person name="Knight J."/>
            <person name="Niazi F."/>
            <person name="Egholm M."/>
            <person name="Wing R.A."/>
        </authorList>
    </citation>
    <scope>NUCLEOTIDE SEQUENCE [LARGE SCALE GENOMIC DNA]</scope>
    <source>
        <strain evidence="1">cv. IRGC 105608</strain>
    </source>
</reference>
<dbReference type="Gramene" id="OBART03G25300.1">
    <property type="protein sequence ID" value="OBART03G25300.1"/>
    <property type="gene ID" value="OBART03G25300"/>
</dbReference>
<accession>A0A0D3FL25</accession>
<name>A0A0D3FL25_9ORYZ</name>
<dbReference type="EnsemblPlants" id="OBART03G25300.1">
    <property type="protein sequence ID" value="OBART03G25300.1"/>
    <property type="gene ID" value="OBART03G25300"/>
</dbReference>
<evidence type="ECO:0000313" key="2">
    <source>
        <dbReference type="Proteomes" id="UP000026960"/>
    </source>
</evidence>
<proteinExistence type="predicted"/>
<dbReference type="PaxDb" id="65489-OBART03G25300.1"/>
<dbReference type="AlphaFoldDB" id="A0A0D3FL25"/>
<reference evidence="1" key="2">
    <citation type="submission" date="2015-03" db="UniProtKB">
        <authorList>
            <consortium name="EnsemblPlants"/>
        </authorList>
    </citation>
    <scope>IDENTIFICATION</scope>
</reference>
<dbReference type="Proteomes" id="UP000026960">
    <property type="component" value="Chromosome 3"/>
</dbReference>
<organism evidence="1">
    <name type="scientific">Oryza barthii</name>
    <dbReference type="NCBI Taxonomy" id="65489"/>
    <lineage>
        <taxon>Eukaryota</taxon>
        <taxon>Viridiplantae</taxon>
        <taxon>Streptophyta</taxon>
        <taxon>Embryophyta</taxon>
        <taxon>Tracheophyta</taxon>
        <taxon>Spermatophyta</taxon>
        <taxon>Magnoliopsida</taxon>
        <taxon>Liliopsida</taxon>
        <taxon>Poales</taxon>
        <taxon>Poaceae</taxon>
        <taxon>BOP clade</taxon>
        <taxon>Oryzoideae</taxon>
        <taxon>Oryzeae</taxon>
        <taxon>Oryzinae</taxon>
        <taxon>Oryza</taxon>
    </lineage>
</organism>
<protein>
    <submittedName>
        <fullName evidence="1">Uncharacterized protein</fullName>
    </submittedName>
</protein>
<keyword evidence="2" id="KW-1185">Reference proteome</keyword>
<dbReference type="HOGENOM" id="CLU_2149790_0_0_1"/>